<dbReference type="WormBase" id="F23B2.11">
    <property type="protein sequence ID" value="CE40648"/>
    <property type="gene ID" value="WBGene00003958"/>
    <property type="gene designation" value="pcp-3"/>
</dbReference>
<dbReference type="Pfam" id="PF05577">
    <property type="entry name" value="Peptidase_S28"/>
    <property type="match status" value="2"/>
</dbReference>
<evidence type="ECO:0000256" key="4">
    <source>
        <dbReference type="ARBA" id="ARBA00022801"/>
    </source>
</evidence>
<dbReference type="Bgee" id="WBGene00003958">
    <property type="expression patterns" value="Expressed in larva and 3 other cell types or tissues"/>
</dbReference>
<reference evidence="8 9" key="1">
    <citation type="journal article" date="1998" name="Science">
        <title>Genome sequence of the nematode C. elegans: a platform for investigating biology.</title>
        <authorList>
            <consortium name="The C. elegans sequencing consortium"/>
            <person name="Sulson J.E."/>
            <person name="Waterston R."/>
        </authorList>
    </citation>
    <scope>NUCLEOTIDE SEQUENCE [LARGE SCALE GENOMIC DNA]</scope>
    <source>
        <strain evidence="8 9">Bristol N2</strain>
    </source>
</reference>
<dbReference type="OrthoDB" id="1735038at2759"/>
<dbReference type="AlphaFoldDB" id="O02252"/>
<keyword evidence="3 7" id="KW-0732">Signal</keyword>
<evidence type="ECO:0007829" key="11">
    <source>
        <dbReference type="PeptideAtlas" id="O02252"/>
    </source>
</evidence>
<dbReference type="GO" id="GO:0070008">
    <property type="term" value="F:serine-type exopeptidase activity"/>
    <property type="evidence" value="ECO:0007669"/>
    <property type="project" value="InterPro"/>
</dbReference>
<sequence>MLRNLLLLAVLAAVALAIIPNHYHFKEHLNKGARKNGNIDASITAGYMLQSLDHFIGNASGTFSQRYFYTQQYTLHQRTAFLYVSADGVEEAAVISDERNPIVKTAKQFGATIFSLEHRYYGQSRPNFDKFDAQNLRHLNSLQAILDIISFIKSVNVQFNMDPDVRWVLWGAGYGGILAAEARKWDPVTISGVIASSSPLTHLYDFWQFNDQVATTFSQVGGGLCYNKVRQGFADIRQAMRTPEGRRNVSSLFQLNPRLDQTPLNYNDVQIFYLLIIAPFQQIVQFNNDFNISISDMCTTIDKSTWTNMEVVRQAYVYLSTTITGSVQPMVTSYQTIVNDLGNQSASSPYLDQRMWQYQTCTEFGWFYTTNNNENGLFGAVVPGSLFLNQCFDIFPDANLTATSIRDLVIEYNNYYGSAFDYSGTNAVFTNGLLDPWTILGKKSTGDFSVVPYIIPGASFASDMFPGDTNNSFIIHAHALMAENINVWVNGPRNPKTFVNTTIPWTRPQSAQSVNLRESVLKQEIESRFSKLGDDVPSKKTFPEPKFKKVFLGRPPHGFLPEPDYELKEDAYPPGFEQGTFRQRQDHFDNQNADFFQQKFFKNAQWAKQGGPNFLMIGGEGPESARWVLNENITYLTWAKKYGATVYLLEHRFYGDSVVGDNTNFKLLNSLQMLYDLAEFIKAVNIRTGTSNPWITFGGSYSGAMSAWMREVFPDLVVGAVASSGPVYAKTDFYEYLMVVENSVRRYNSKCADNIQSGFDAIRTLFLTKEGRQNLSSIFQLQPPFSDSVTDTDQHYFFSNVYGNFQGAVQYSGDNTGPYANGYGIPDMCKIMSNDSNTPLNNIVAFNQFMIIFYNGGQYTGMDNNYQNMITYLKTAQHYGPDSAAGLLWTWQTCSEFGYFQSADSGNGIFGSPTPVNMYVQMCMDVFNNQYQRTSIDYSIANTNYKYGERFHYRGTNVVLPNGNVDPWHALGLYYPTDSSVVSYLIDGTAHCADMYPARDADVPGLKVVRDLVDQNIAKWLNQSPATGATQIPGTGSTAKPGTGSTSQPVTASTVQATTKSTSSATITLSFIAIFARYLL</sequence>
<dbReference type="ESTHER" id="caeel-O02252.1">
    <property type="family name" value="Prolylcarboxypeptidase"/>
</dbReference>
<dbReference type="UCSC" id="F23B2.11.1">
    <property type="organism name" value="c. elegans"/>
</dbReference>
<dbReference type="PhylomeDB" id="O02252"/>
<dbReference type="PIR" id="T21303">
    <property type="entry name" value="T21303"/>
</dbReference>
<dbReference type="PANTHER" id="PTHR11010:SF105">
    <property type="entry name" value="PEPTIDASE S28-RELATED"/>
    <property type="match status" value="1"/>
</dbReference>
<keyword evidence="5" id="KW-0325">Glycoprotein</keyword>
<feature type="chain" id="PRO_5004157513" evidence="7">
    <location>
        <begin position="18"/>
        <end position="1080"/>
    </location>
</feature>
<evidence type="ECO:0000256" key="1">
    <source>
        <dbReference type="ARBA" id="ARBA00011079"/>
    </source>
</evidence>
<evidence type="ECO:0000256" key="3">
    <source>
        <dbReference type="ARBA" id="ARBA00022729"/>
    </source>
</evidence>
<dbReference type="PANTHER" id="PTHR11010">
    <property type="entry name" value="PROTEASE S28 PRO-X CARBOXYPEPTIDASE-RELATED"/>
    <property type="match status" value="1"/>
</dbReference>
<keyword evidence="4" id="KW-0378">Hydrolase</keyword>
<feature type="compositionally biased region" description="Polar residues" evidence="6">
    <location>
        <begin position="1028"/>
        <end position="1050"/>
    </location>
</feature>
<dbReference type="ESTHER" id="caeel-O02252.2">
    <property type="family name" value="Prolylcarboxypeptidase"/>
</dbReference>
<dbReference type="PeptideAtlas" id="O02252"/>
<dbReference type="STRING" id="6239.F23B2.11.2"/>
<dbReference type="OMA" id="PSVVWYL"/>
<dbReference type="HOGENOM" id="CLU_286232_0_0_1"/>
<evidence type="ECO:0000256" key="2">
    <source>
        <dbReference type="ARBA" id="ARBA00022670"/>
    </source>
</evidence>
<dbReference type="GO" id="GO:0006508">
    <property type="term" value="P:proteolysis"/>
    <property type="evidence" value="ECO:0007669"/>
    <property type="project" value="UniProtKB-KW"/>
</dbReference>
<organism evidence="8 9">
    <name type="scientific">Caenorhabditis elegans</name>
    <dbReference type="NCBI Taxonomy" id="6239"/>
    <lineage>
        <taxon>Eukaryota</taxon>
        <taxon>Metazoa</taxon>
        <taxon>Ecdysozoa</taxon>
        <taxon>Nematoda</taxon>
        <taxon>Chromadorea</taxon>
        <taxon>Rhabditida</taxon>
        <taxon>Rhabditina</taxon>
        <taxon>Rhabditomorpha</taxon>
        <taxon>Rhabditoidea</taxon>
        <taxon>Rhabditidae</taxon>
        <taxon>Peloderinae</taxon>
        <taxon>Caenorhabditis</taxon>
    </lineage>
</organism>
<dbReference type="InterPro" id="IPR029058">
    <property type="entry name" value="AB_hydrolase_fold"/>
</dbReference>
<dbReference type="GeneID" id="177740"/>
<dbReference type="InParanoid" id="O02252"/>
<dbReference type="eggNOG" id="KOG2182">
    <property type="taxonomic scope" value="Eukaryota"/>
</dbReference>
<evidence type="ECO:0000256" key="5">
    <source>
        <dbReference type="ARBA" id="ARBA00023180"/>
    </source>
</evidence>
<dbReference type="GO" id="GO:0008239">
    <property type="term" value="F:dipeptidyl-peptidase activity"/>
    <property type="evidence" value="ECO:0000318"/>
    <property type="project" value="GO_Central"/>
</dbReference>
<gene>
    <name evidence="8 10" type="primary">pcp-3</name>
    <name evidence="8" type="ORF">CELE_F23B2.11</name>
    <name evidence="10" type="ORF">F23B2.11</name>
</gene>
<dbReference type="Gene3D" id="3.40.50.1820">
    <property type="entry name" value="alpha/beta hydrolase"/>
    <property type="match status" value="2"/>
</dbReference>
<keyword evidence="11" id="KW-1267">Proteomics identification</keyword>
<dbReference type="FunFam" id="1.20.120.980:FF:000003">
    <property type="entry name" value="Serine protease 16"/>
    <property type="match status" value="1"/>
</dbReference>
<dbReference type="EMBL" id="BX284604">
    <property type="protein sequence ID" value="CAB05185.2"/>
    <property type="molecule type" value="Genomic_DNA"/>
</dbReference>
<evidence type="ECO:0000313" key="9">
    <source>
        <dbReference type="Proteomes" id="UP000001940"/>
    </source>
</evidence>
<evidence type="ECO:0000313" key="10">
    <source>
        <dbReference type="WormBase" id="F23B2.11"/>
    </source>
</evidence>
<evidence type="ECO:0000256" key="7">
    <source>
        <dbReference type="SAM" id="SignalP"/>
    </source>
</evidence>
<accession>O02252</accession>
<comment type="similarity">
    <text evidence="1">Belongs to the peptidase S28 family.</text>
</comment>
<dbReference type="FunCoup" id="O02252">
    <property type="interactions" value="33"/>
</dbReference>
<keyword evidence="2" id="KW-0645">Protease</keyword>
<dbReference type="SMR" id="O02252"/>
<feature type="signal peptide" evidence="7">
    <location>
        <begin position="1"/>
        <end position="17"/>
    </location>
</feature>
<keyword evidence="9" id="KW-1185">Reference proteome</keyword>
<dbReference type="Proteomes" id="UP000001940">
    <property type="component" value="Chromosome IV"/>
</dbReference>
<name>O02252_CAEEL</name>
<dbReference type="MEROPS" id="S28.A20"/>
<evidence type="ECO:0000313" key="8">
    <source>
        <dbReference type="EMBL" id="CAB05185.2"/>
    </source>
</evidence>
<dbReference type="Gene3D" id="1.20.120.980">
    <property type="entry name" value="Serine carboxypeptidase S28, SKS domain"/>
    <property type="match status" value="2"/>
</dbReference>
<proteinExistence type="evidence at protein level"/>
<dbReference type="CTD" id="177740"/>
<dbReference type="RefSeq" id="NP_001366906.1">
    <property type="nucleotide sequence ID" value="NM_001380398.3"/>
</dbReference>
<feature type="region of interest" description="Disordered" evidence="6">
    <location>
        <begin position="1028"/>
        <end position="1057"/>
    </location>
</feature>
<dbReference type="KEGG" id="cel:CELE_F23B2.11"/>
<dbReference type="SUPFAM" id="SSF53474">
    <property type="entry name" value="alpha/beta-Hydrolases"/>
    <property type="match status" value="2"/>
</dbReference>
<dbReference type="PaxDb" id="6239-F23B2.11.1"/>
<evidence type="ECO:0000256" key="6">
    <source>
        <dbReference type="SAM" id="MobiDB-lite"/>
    </source>
</evidence>
<dbReference type="InterPro" id="IPR042269">
    <property type="entry name" value="Ser_carbopepase_S28_SKS"/>
</dbReference>
<protein>
    <submittedName>
        <fullName evidence="8">Peptidase S28</fullName>
    </submittedName>
</protein>
<dbReference type="GO" id="GO:0045121">
    <property type="term" value="C:membrane raft"/>
    <property type="evidence" value="ECO:0007005"/>
    <property type="project" value="WormBase"/>
</dbReference>
<dbReference type="InterPro" id="IPR008758">
    <property type="entry name" value="Peptidase_S28"/>
</dbReference>
<dbReference type="AGR" id="WB:WBGene00003958"/>